<name>D5E5H3_MYCCM</name>
<sequence length="149" mass="17198">MNKEQTDQALRKARNIQQRKKYYAILFFVLFIFFPAIVFWVLGTTDASMKKIPFWGISIAMPSWIVALGILWFLLYKLDLVDARSLAFTIPVGIAFAGIIWSYPLPLWARGVIALSCVLSTILFLFLSTRLEERTFQKNFDSIKPGRVR</sequence>
<organism evidence="2 3">
    <name type="scientific">Mycoplasma crocodyli (strain ATCC 51981 / MP145)</name>
    <dbReference type="NCBI Taxonomy" id="512564"/>
    <lineage>
        <taxon>Bacteria</taxon>
        <taxon>Bacillati</taxon>
        <taxon>Mycoplasmatota</taxon>
        <taxon>Mollicutes</taxon>
        <taxon>Mycoplasmataceae</taxon>
        <taxon>Mycoplasma</taxon>
    </lineage>
</organism>
<dbReference type="NCBIfam" id="NF046002">
    <property type="entry name" value="MAG3450_fam"/>
    <property type="match status" value="1"/>
</dbReference>
<dbReference type="STRING" id="512564.MCRO_0381"/>
<dbReference type="Proteomes" id="UP000001845">
    <property type="component" value="Chromosome"/>
</dbReference>
<evidence type="ECO:0000313" key="3">
    <source>
        <dbReference type="Proteomes" id="UP000001845"/>
    </source>
</evidence>
<dbReference type="AlphaFoldDB" id="D5E5H3"/>
<proteinExistence type="predicted"/>
<dbReference type="OrthoDB" id="400687at2"/>
<evidence type="ECO:0000256" key="1">
    <source>
        <dbReference type="SAM" id="Phobius"/>
    </source>
</evidence>
<reference evidence="2 3" key="3">
    <citation type="journal article" date="2011" name="J. Bacteriol.">
        <title>Genome sequences of Mycoplasma alligatoris A21JP2T and Mycoplasma crocodyli MP145T.</title>
        <authorList>
            <person name="Brown D.R."/>
            <person name="Farmerie W.G."/>
            <person name="May M."/>
            <person name="Benders G.A."/>
            <person name="Durkin A.S."/>
            <person name="Hlavinka K."/>
            <person name="Hostetler J."/>
            <person name="Jackson J."/>
            <person name="Johnson J."/>
            <person name="Miller R.H."/>
            <person name="Paralanov V."/>
            <person name="Radune D."/>
            <person name="Szczypinski B."/>
            <person name="Glass J.I."/>
        </authorList>
    </citation>
    <scope>NUCLEOTIDE SEQUENCE [LARGE SCALE GENOMIC DNA]</scope>
    <source>
        <strain evidence="3">ATCC 51981 / MP145</strain>
    </source>
</reference>
<dbReference type="EMBL" id="CP001991">
    <property type="protein sequence ID" value="ADE19964.1"/>
    <property type="molecule type" value="Genomic_DNA"/>
</dbReference>
<reference key="2">
    <citation type="submission" date="2010-03" db="EMBL/GenBank/DDBJ databases">
        <authorList>
            <person name="Ma Z."/>
            <person name="Wang X."/>
            <person name="Liu H."/>
        </authorList>
    </citation>
    <scope>NUCLEOTIDE SEQUENCE</scope>
    <source>
        <strain>MP145</strain>
    </source>
</reference>
<gene>
    <name evidence="2" type="ordered locus">MCRO_0381</name>
</gene>
<feature type="transmembrane region" description="Helical" evidence="1">
    <location>
        <begin position="21"/>
        <end position="42"/>
    </location>
</feature>
<protein>
    <submittedName>
        <fullName evidence="2">Uncharacterized protein</fullName>
    </submittedName>
</protein>
<feature type="transmembrane region" description="Helical" evidence="1">
    <location>
        <begin position="107"/>
        <end position="127"/>
    </location>
</feature>
<keyword evidence="1" id="KW-1133">Transmembrane helix</keyword>
<keyword evidence="1" id="KW-0472">Membrane</keyword>
<reference evidence="3" key="1">
    <citation type="submission" date="2010-03" db="EMBL/GenBank/DDBJ databases">
        <title>The complete genome of Mycoplasma crocodyli MP145.</title>
        <authorList>
            <person name="Glass J.I."/>
            <person name="Durkin A.S."/>
            <person name="Hostetler J."/>
            <person name="Jackson J."/>
            <person name="Johnson J."/>
            <person name="May M.A."/>
            <person name="Paralanov V."/>
            <person name="Radune D."/>
            <person name="Szczypinski B."/>
            <person name="Brown D.R."/>
        </authorList>
    </citation>
    <scope>NUCLEOTIDE SEQUENCE [LARGE SCALE GENOMIC DNA]</scope>
    <source>
        <strain evidence="3">ATCC 51981 / MP145</strain>
    </source>
</reference>
<feature type="transmembrane region" description="Helical" evidence="1">
    <location>
        <begin position="83"/>
        <end position="101"/>
    </location>
</feature>
<dbReference type="HOGENOM" id="CLU_1747604_0_0_14"/>
<accession>D5E5H3</accession>
<feature type="transmembrane region" description="Helical" evidence="1">
    <location>
        <begin position="54"/>
        <end position="76"/>
    </location>
</feature>
<dbReference type="RefSeq" id="WP_013054740.1">
    <property type="nucleotide sequence ID" value="NC_014014.1"/>
</dbReference>
<keyword evidence="1" id="KW-0812">Transmembrane</keyword>
<evidence type="ECO:0000313" key="2">
    <source>
        <dbReference type="EMBL" id="ADE19964.1"/>
    </source>
</evidence>
<dbReference type="KEGG" id="mcd:MCRO_0381"/>
<keyword evidence="3" id="KW-1185">Reference proteome</keyword>